<feature type="transmembrane region" description="Helical" evidence="7">
    <location>
        <begin position="179"/>
        <end position="201"/>
    </location>
</feature>
<dbReference type="AlphaFoldDB" id="A0A926S4C9"/>
<evidence type="ECO:0000256" key="4">
    <source>
        <dbReference type="ARBA" id="ARBA00022692"/>
    </source>
</evidence>
<dbReference type="RefSeq" id="WP_190290923.1">
    <property type="nucleotide sequence ID" value="NZ_JABFCZ010000008.1"/>
</dbReference>
<dbReference type="Pfam" id="PF14067">
    <property type="entry name" value="LssY_C"/>
    <property type="match status" value="1"/>
</dbReference>
<evidence type="ECO:0000256" key="2">
    <source>
        <dbReference type="ARBA" id="ARBA00010792"/>
    </source>
</evidence>
<feature type="transmembrane region" description="Helical" evidence="7">
    <location>
        <begin position="241"/>
        <end position="262"/>
    </location>
</feature>
<feature type="transmembrane region" description="Helical" evidence="7">
    <location>
        <begin position="448"/>
        <end position="470"/>
    </location>
</feature>
<dbReference type="Gene3D" id="1.20.144.10">
    <property type="entry name" value="Phosphatidic acid phosphatase type 2/haloperoxidase"/>
    <property type="match status" value="1"/>
</dbReference>
<evidence type="ECO:0000259" key="8">
    <source>
        <dbReference type="SMART" id="SM00014"/>
    </source>
</evidence>
<dbReference type="CDD" id="cd03392">
    <property type="entry name" value="PAP2_like_2"/>
    <property type="match status" value="1"/>
</dbReference>
<organism evidence="9 10">
    <name type="scientific">Roseibium aggregatum</name>
    <dbReference type="NCBI Taxonomy" id="187304"/>
    <lineage>
        <taxon>Bacteria</taxon>
        <taxon>Pseudomonadati</taxon>
        <taxon>Pseudomonadota</taxon>
        <taxon>Alphaproteobacteria</taxon>
        <taxon>Hyphomicrobiales</taxon>
        <taxon>Stappiaceae</taxon>
        <taxon>Roseibium</taxon>
    </lineage>
</organism>
<reference evidence="9" key="1">
    <citation type="submission" date="2020-05" db="EMBL/GenBank/DDBJ databases">
        <title>Identification of trans-AT polyketide cluster in two marine bacteria, producers of a novel glutaramide-containing polyketide sesbanimide D and analogs.</title>
        <authorList>
            <person name="Kacar D."/>
            <person name="Rodriguez P."/>
            <person name="Canedo L."/>
            <person name="Gonzalez E."/>
            <person name="Galan B."/>
            <person name="De La Calle F."/>
            <person name="Garcia J.L."/>
        </authorList>
    </citation>
    <scope>NUCLEOTIDE SEQUENCE</scope>
    <source>
        <strain evidence="9">PHM038</strain>
    </source>
</reference>
<comment type="subcellular location">
    <subcellularLocation>
        <location evidence="1">Cell membrane</location>
        <topology evidence="1">Multi-pass membrane protein</topology>
    </subcellularLocation>
</comment>
<feature type="transmembrane region" description="Helical" evidence="7">
    <location>
        <begin position="395"/>
        <end position="415"/>
    </location>
</feature>
<evidence type="ECO:0000256" key="5">
    <source>
        <dbReference type="ARBA" id="ARBA00022989"/>
    </source>
</evidence>
<feature type="transmembrane region" description="Helical" evidence="7">
    <location>
        <begin position="293"/>
        <end position="318"/>
    </location>
</feature>
<protein>
    <submittedName>
        <fullName evidence="9">Phosphatase PAP2 family protein</fullName>
    </submittedName>
</protein>
<dbReference type="InterPro" id="IPR036938">
    <property type="entry name" value="PAP2/HPO_sf"/>
</dbReference>
<feature type="transmembrane region" description="Helical" evidence="7">
    <location>
        <begin position="421"/>
        <end position="441"/>
    </location>
</feature>
<feature type="transmembrane region" description="Helical" evidence="7">
    <location>
        <begin position="325"/>
        <end position="347"/>
    </location>
</feature>
<evidence type="ECO:0000256" key="3">
    <source>
        <dbReference type="ARBA" id="ARBA00022475"/>
    </source>
</evidence>
<dbReference type="PANTHER" id="PTHR30353:SF15">
    <property type="entry name" value="INNER MEMBRANE PROTEIN YABI"/>
    <property type="match status" value="1"/>
</dbReference>
<dbReference type="InterPro" id="IPR000326">
    <property type="entry name" value="PAP2/HPO"/>
</dbReference>
<accession>A0A926S4C9</accession>
<keyword evidence="5 7" id="KW-1133">Transmembrane helix</keyword>
<name>A0A926S4C9_9HYPH</name>
<feature type="transmembrane region" description="Helical" evidence="7">
    <location>
        <begin position="362"/>
        <end position="383"/>
    </location>
</feature>
<evidence type="ECO:0000256" key="6">
    <source>
        <dbReference type="ARBA" id="ARBA00023136"/>
    </source>
</evidence>
<keyword evidence="3" id="KW-1003">Cell membrane</keyword>
<feature type="transmembrane region" description="Helical" evidence="7">
    <location>
        <begin position="117"/>
        <end position="140"/>
    </location>
</feature>
<comment type="similarity">
    <text evidence="2">Belongs to the DedA family.</text>
</comment>
<dbReference type="InterPro" id="IPR032816">
    <property type="entry name" value="VTT_dom"/>
</dbReference>
<dbReference type="Pfam" id="PF09335">
    <property type="entry name" value="VTT_dom"/>
    <property type="match status" value="1"/>
</dbReference>
<dbReference type="EMBL" id="JABFCZ010000008">
    <property type="protein sequence ID" value="MBD1546248.1"/>
    <property type="molecule type" value="Genomic_DNA"/>
</dbReference>
<evidence type="ECO:0000313" key="9">
    <source>
        <dbReference type="EMBL" id="MBD1546248.1"/>
    </source>
</evidence>
<dbReference type="Pfam" id="PF01569">
    <property type="entry name" value="PAP2"/>
    <property type="match status" value="1"/>
</dbReference>
<keyword evidence="4 7" id="KW-0812">Transmembrane</keyword>
<feature type="domain" description="Phosphatidic acid phosphatase type 2/haloperoxidase" evidence="8">
    <location>
        <begin position="325"/>
        <end position="436"/>
    </location>
</feature>
<feature type="transmembrane region" description="Helical" evidence="7">
    <location>
        <begin position="59"/>
        <end position="81"/>
    </location>
</feature>
<gene>
    <name evidence="9" type="ORF">HK439_08245</name>
</gene>
<dbReference type="SUPFAM" id="SSF48317">
    <property type="entry name" value="Acid phosphatase/Vanadium-dependent haloperoxidase"/>
    <property type="match status" value="1"/>
</dbReference>
<feature type="transmembrane region" description="Helical" evidence="7">
    <location>
        <begin position="152"/>
        <end position="172"/>
    </location>
</feature>
<dbReference type="Proteomes" id="UP000598467">
    <property type="component" value="Unassembled WGS sequence"/>
</dbReference>
<proteinExistence type="inferred from homology"/>
<evidence type="ECO:0000256" key="1">
    <source>
        <dbReference type="ARBA" id="ARBA00004651"/>
    </source>
</evidence>
<dbReference type="SMART" id="SM00014">
    <property type="entry name" value="acidPPc"/>
    <property type="match status" value="1"/>
</dbReference>
<comment type="caution">
    <text evidence="9">The sequence shown here is derived from an EMBL/GenBank/DDBJ whole genome shotgun (WGS) entry which is preliminary data.</text>
</comment>
<evidence type="ECO:0000313" key="10">
    <source>
        <dbReference type="Proteomes" id="UP000598467"/>
    </source>
</evidence>
<dbReference type="InterPro" id="IPR032818">
    <property type="entry name" value="DedA-like"/>
</dbReference>
<keyword evidence="6 7" id="KW-0472">Membrane</keyword>
<dbReference type="PANTHER" id="PTHR30353">
    <property type="entry name" value="INNER MEMBRANE PROTEIN DEDA-RELATED"/>
    <property type="match status" value="1"/>
</dbReference>
<feature type="transmembrane region" description="Helical" evidence="7">
    <location>
        <begin position="21"/>
        <end position="47"/>
    </location>
</feature>
<evidence type="ECO:0000256" key="7">
    <source>
        <dbReference type="SAM" id="Phobius"/>
    </source>
</evidence>
<dbReference type="GO" id="GO:0005886">
    <property type="term" value="C:plasma membrane"/>
    <property type="evidence" value="ECO:0007669"/>
    <property type="project" value="UniProtKB-SubCell"/>
</dbReference>
<dbReference type="InterPro" id="IPR025902">
    <property type="entry name" value="LssY-like-C_dom"/>
</dbReference>
<sequence>MNQWIDQILSLAGTHPHLLGLFIFASAAAEAIIVVGALFPGTAIILAASGIAGAANLPLWPLVLWATVGAALGDGVSYWIGHHYGPALNQRWPFSARPQLLEKGESFFKRHGGKSVFLGRFVPGVKAVVPVVAGVARMSIPRFAVANISSGVVWAASHVLPAAAAGVLIAAVGSISDRLLAAFAAAVIGLFLAYLLAHLLVVKAAPWFIGNYQMMVARLATSRIGAARLIAQAADPRDPRLVGGIIWSALLILAVIGFAGVIEDVITRDTLTLADVSISQFVQSVRTEPLDRIMITITEFGDGVVVVITAAALLTALAVARRWRVIALVSSAFAITAISVPLIKLILQRQRPIDIYSGAELFAFPSGHSTFTTLLLATLALLISPHLGLRGQIAIWTAAILGSLAVGLSRIYLGAHWPSDVVGGVLFGLFICSLLALLLRYKTSVQRASLWSSVLAGIVFIGFGAAHVHFNATGDLSRYAPVNAPTVLSETDWRASGWERLPQQRVDLFGETEEPLTFQYAGGTGQLTQVLQKSGWHGAELSSGAGFLRLLSPATQLASMPPWPLLHDGKWPILMLTRTRETDDRRFVLRLWPSGYAVTTKSGRVPLLIGSITEETVRHPYSALTTMSDEPVSLAVPSAIAERLGQFPGFTVKPQAFPSGVKVNLITAVPEDKNSPAPR</sequence>